<gene>
    <name evidence="4" type="ORF">DL764_010309</name>
</gene>
<dbReference type="STRING" id="155417.A0A4Q4SVK4"/>
<dbReference type="InterPro" id="IPR007111">
    <property type="entry name" value="NACHT_NTPase"/>
</dbReference>
<proteinExistence type="predicted"/>
<keyword evidence="1" id="KW-0677">Repeat</keyword>
<accession>A0A4Q4SVK4</accession>
<dbReference type="Proteomes" id="UP000293360">
    <property type="component" value="Unassembled WGS sequence"/>
</dbReference>
<name>A0A4Q4SVK4_9PEZI</name>
<dbReference type="PANTHER" id="PTHR10039">
    <property type="entry name" value="AMELOGENIN"/>
    <property type="match status" value="1"/>
</dbReference>
<evidence type="ECO:0000256" key="2">
    <source>
        <dbReference type="SAM" id="MobiDB-lite"/>
    </source>
</evidence>
<keyword evidence="5" id="KW-1185">Reference proteome</keyword>
<evidence type="ECO:0000313" key="5">
    <source>
        <dbReference type="Proteomes" id="UP000293360"/>
    </source>
</evidence>
<feature type="domain" description="NACHT" evidence="3">
    <location>
        <begin position="131"/>
        <end position="243"/>
    </location>
</feature>
<feature type="region of interest" description="Disordered" evidence="2">
    <location>
        <begin position="1"/>
        <end position="36"/>
    </location>
</feature>
<protein>
    <recommendedName>
        <fullName evidence="3">NACHT domain-containing protein</fullName>
    </recommendedName>
</protein>
<reference evidence="4 5" key="1">
    <citation type="submission" date="2018-06" db="EMBL/GenBank/DDBJ databases">
        <title>Complete Genomes of Monosporascus.</title>
        <authorList>
            <person name="Robinson A.J."/>
            <person name="Natvig D.O."/>
        </authorList>
    </citation>
    <scope>NUCLEOTIDE SEQUENCE [LARGE SCALE GENOMIC DNA]</scope>
    <source>
        <strain evidence="4 5">CBS 110550</strain>
    </source>
</reference>
<organism evidence="4 5">
    <name type="scientific">Monosporascus ibericus</name>
    <dbReference type="NCBI Taxonomy" id="155417"/>
    <lineage>
        <taxon>Eukaryota</taxon>
        <taxon>Fungi</taxon>
        <taxon>Dikarya</taxon>
        <taxon>Ascomycota</taxon>
        <taxon>Pezizomycotina</taxon>
        <taxon>Sordariomycetes</taxon>
        <taxon>Xylariomycetidae</taxon>
        <taxon>Xylariales</taxon>
        <taxon>Xylariales incertae sedis</taxon>
        <taxon>Monosporascus</taxon>
    </lineage>
</organism>
<dbReference type="InterPro" id="IPR056884">
    <property type="entry name" value="NPHP3-like_N"/>
</dbReference>
<sequence>MADRSKKRRGVPDLIEENKSPKRQATGTQPTPPYDLSGIYHGFSGHAAQSSFVGQGIQHFGTGPFHVHGNLNIGALHSHKTAQCLADLYSTDPRHDKNRIEQTKGGLLRDSYRWILTHHDFLRWRDDPDSRLLWIKGDPGKGKTMLLCGIIDELNNQNAHTEQTANTTHLLSFFFCQATDDRLNNATAILRGLIYLLVDQQRSLISHIQEKYDHVGKALFEDVNTWFALRDIFTNILQDPGLA</sequence>
<comment type="caution">
    <text evidence="4">The sequence shown here is derived from an EMBL/GenBank/DDBJ whole genome shotgun (WGS) entry which is preliminary data.</text>
</comment>
<dbReference type="PANTHER" id="PTHR10039:SF14">
    <property type="entry name" value="NACHT DOMAIN-CONTAINING PROTEIN"/>
    <property type="match status" value="1"/>
</dbReference>
<dbReference type="AlphaFoldDB" id="A0A4Q4SVK4"/>
<dbReference type="PROSITE" id="PS50837">
    <property type="entry name" value="NACHT"/>
    <property type="match status" value="1"/>
</dbReference>
<evidence type="ECO:0000313" key="4">
    <source>
        <dbReference type="EMBL" id="RYO76016.1"/>
    </source>
</evidence>
<dbReference type="OrthoDB" id="538223at2759"/>
<evidence type="ECO:0000256" key="1">
    <source>
        <dbReference type="ARBA" id="ARBA00022737"/>
    </source>
</evidence>
<dbReference type="EMBL" id="QJNU01001501">
    <property type="protein sequence ID" value="RYO76016.1"/>
    <property type="molecule type" value="Genomic_DNA"/>
</dbReference>
<dbReference type="Pfam" id="PF24883">
    <property type="entry name" value="NPHP3_N"/>
    <property type="match status" value="1"/>
</dbReference>
<evidence type="ECO:0000259" key="3">
    <source>
        <dbReference type="PROSITE" id="PS50837"/>
    </source>
</evidence>